<dbReference type="Pfam" id="PF07660">
    <property type="entry name" value="STN"/>
    <property type="match status" value="1"/>
</dbReference>
<keyword evidence="5 10" id="KW-0812">Transmembrane</keyword>
<comment type="subcellular location">
    <subcellularLocation>
        <location evidence="1 10">Cell outer membrane</location>
        <topology evidence="1 10">Multi-pass membrane protein</topology>
    </subcellularLocation>
</comment>
<dbReference type="InterPro" id="IPR000531">
    <property type="entry name" value="Beta-barrel_TonB"/>
</dbReference>
<evidence type="ECO:0000256" key="2">
    <source>
        <dbReference type="ARBA" id="ARBA00022448"/>
    </source>
</evidence>
<dbReference type="PROSITE" id="PS52016">
    <property type="entry name" value="TONB_DEPENDENT_REC_3"/>
    <property type="match status" value="1"/>
</dbReference>
<dbReference type="SUPFAM" id="SSF56935">
    <property type="entry name" value="Porins"/>
    <property type="match status" value="1"/>
</dbReference>
<evidence type="ECO:0000256" key="5">
    <source>
        <dbReference type="ARBA" id="ARBA00022692"/>
    </source>
</evidence>
<comment type="similarity">
    <text evidence="10 11">Belongs to the TonB-dependent receptor family.</text>
</comment>
<evidence type="ECO:0000256" key="8">
    <source>
        <dbReference type="ARBA" id="ARBA00023136"/>
    </source>
</evidence>
<accession>A0A4R6GQY7</accession>
<dbReference type="Pfam" id="PF07715">
    <property type="entry name" value="Plug"/>
    <property type="match status" value="1"/>
</dbReference>
<proteinExistence type="inferred from homology"/>
<evidence type="ECO:0000256" key="7">
    <source>
        <dbReference type="ARBA" id="ARBA00023077"/>
    </source>
</evidence>
<evidence type="ECO:0000256" key="4">
    <source>
        <dbReference type="ARBA" id="ARBA00022496"/>
    </source>
</evidence>
<dbReference type="InterPro" id="IPR012910">
    <property type="entry name" value="Plug_dom"/>
</dbReference>
<dbReference type="InterPro" id="IPR008969">
    <property type="entry name" value="CarboxyPept-like_regulatory"/>
</dbReference>
<keyword evidence="3 10" id="KW-1134">Transmembrane beta strand</keyword>
<dbReference type="NCBIfam" id="TIGR04056">
    <property type="entry name" value="OMP_RagA_SusC"/>
    <property type="match status" value="1"/>
</dbReference>
<keyword evidence="4" id="KW-0406">Ion transport</keyword>
<evidence type="ECO:0000256" key="9">
    <source>
        <dbReference type="ARBA" id="ARBA00023237"/>
    </source>
</evidence>
<keyword evidence="2 10" id="KW-0813">Transport</keyword>
<evidence type="ECO:0000259" key="12">
    <source>
        <dbReference type="SMART" id="SM00965"/>
    </source>
</evidence>
<dbReference type="InterPro" id="IPR036942">
    <property type="entry name" value="Beta-barrel_TonB_sf"/>
</dbReference>
<dbReference type="Pfam" id="PF00593">
    <property type="entry name" value="TonB_dep_Rec_b-barrel"/>
    <property type="match status" value="1"/>
</dbReference>
<dbReference type="Proteomes" id="UP000294848">
    <property type="component" value="Unassembled WGS sequence"/>
</dbReference>
<dbReference type="Pfam" id="PF13715">
    <property type="entry name" value="CarbopepD_reg_2"/>
    <property type="match status" value="1"/>
</dbReference>
<sequence length="1183" mass="131798">MKKNLFFESGWAHLKKLFLLMKLTAFLLLLGLLQVSATVSSQNTKLNLDVKNQTLRTALSAIEQSSNYRFFYSEDVLSLDDVVDIDVRNKDINEVLNVLFAGKDLSYSVKNNNLIVLKPIKAEQQGERVIAGVVKGGDGSPIPGVSIVFEGTTTGTITDLDGKFNLKVPEGASAIVVSYIGMITQTIELGNQATFDIAMQDDVIGVDEVVVVGYGSQQKKTVTGAVSSVNADELRAVPVANAAARLQGRVSGVTITTDNSPGGDATVRVRGFGSVNNNDPLFIVDGVPTTGGLSKINPNDIESMTVLKDASSSAIYGVRAANGVIIITTKRGKAGEPRISFDARYGVQKAINQLDLMNTQEYGEMLFMEMRNAGLQPGDEGWGTQQYGSGAEPVIPTYAKPVGTNADESAYSYPDNTIYRASVPGTDWYDEIFDAAPIQEYNFSITGGTNKGSYSVSAGYLNQEGTVIYTGFERYAARINADVELKDWLKIGESIGVTYTDRVGFENNREGNAISQTYRMQPIIPVRDIGGNFAGTKAPGTGNGDNPVAMLYRDKDDHNRQMRIIGNAYAQVDLMEGLYVKTLFGVNYESQRLRDRNLKNPEFSEARATDRLTENFDGGIQWNWSNTLNYTRTFADNHKIDFLLGTEAVKNYWEYFDAGRASYISTDIDYMVLDGGESDQISSGSFDEWATFSYFGRINYSYQGKYLAEAVVRRDASSRFSEENRWGTFPAFSVGWRLSEEVFMENSRTWLDDLKVRFGWGQNGNDRIGNYNMYTTYRANIDESFYDLAGSGTASKSGFHIYKFGNPDAVWETTTTTNLGLDATLLGNRLEVNVDWYTRNTTDMLYGQQLPNTWGQLQLPDVNVGEMKNTGWDLMLTYHGEIGSDLKFDVRGNISHYKNEVVKLNDNANEILYGTQLRQNVYTASTTGQPISSFYGYIVDGYFTPDMFDKVDVFDKDGNLKGQKDQLKPGVYAPYNTLNVEEDAYSGPGKFMYRDISGDGKIDGDDRTFIGSPHPDFTYGLNIDVAYKNWDMTMFFQGTQGNDIVNYVNRWTLFSNFQGNRNPQRLYESWTADRYASGAKITMPIALQEDSQMQKNSSFFVEDGSYFRMKDLQIGYTLPKNISSKLDIENLRIYLQATNLFTITNYSGLDPELRTGRDDRIFGVDEGAYPTSRMFMVGVNLNL</sequence>
<evidence type="ECO:0000313" key="13">
    <source>
        <dbReference type="EMBL" id="TDN97606.1"/>
    </source>
</evidence>
<dbReference type="InterPro" id="IPR037066">
    <property type="entry name" value="Plug_dom_sf"/>
</dbReference>
<name>A0A4R6GQY7_9BACT</name>
<dbReference type="InterPro" id="IPR011662">
    <property type="entry name" value="Secretin/TonB_short_N"/>
</dbReference>
<keyword evidence="7 11" id="KW-0798">TonB box</keyword>
<dbReference type="OrthoDB" id="1109428at2"/>
<dbReference type="GO" id="GO:0009279">
    <property type="term" value="C:cell outer membrane"/>
    <property type="evidence" value="ECO:0007669"/>
    <property type="project" value="UniProtKB-SubCell"/>
</dbReference>
<dbReference type="AlphaFoldDB" id="A0A4R6GQY7"/>
<keyword evidence="6" id="KW-0408">Iron</keyword>
<dbReference type="NCBIfam" id="TIGR04057">
    <property type="entry name" value="SusC_RagA_signa"/>
    <property type="match status" value="1"/>
</dbReference>
<keyword evidence="4" id="KW-0410">Iron transport</keyword>
<keyword evidence="9 10" id="KW-0998">Cell outer membrane</keyword>
<evidence type="ECO:0000256" key="3">
    <source>
        <dbReference type="ARBA" id="ARBA00022452"/>
    </source>
</evidence>
<evidence type="ECO:0000256" key="6">
    <source>
        <dbReference type="ARBA" id="ARBA00023004"/>
    </source>
</evidence>
<dbReference type="InterPro" id="IPR039426">
    <property type="entry name" value="TonB-dep_rcpt-like"/>
</dbReference>
<feature type="domain" description="Secretin/TonB short N-terminal" evidence="12">
    <location>
        <begin position="68"/>
        <end position="120"/>
    </location>
</feature>
<protein>
    <submittedName>
        <fullName evidence="13">TonB-linked SusC/RagA family outer membrane protein</fullName>
    </submittedName>
</protein>
<evidence type="ECO:0000256" key="11">
    <source>
        <dbReference type="RuleBase" id="RU003357"/>
    </source>
</evidence>
<dbReference type="Gene3D" id="2.170.130.10">
    <property type="entry name" value="TonB-dependent receptor, plug domain"/>
    <property type="match status" value="1"/>
</dbReference>
<evidence type="ECO:0000256" key="10">
    <source>
        <dbReference type="PROSITE-ProRule" id="PRU01360"/>
    </source>
</evidence>
<evidence type="ECO:0000256" key="1">
    <source>
        <dbReference type="ARBA" id="ARBA00004571"/>
    </source>
</evidence>
<keyword evidence="8 10" id="KW-0472">Membrane</keyword>
<dbReference type="Gene3D" id="2.40.170.20">
    <property type="entry name" value="TonB-dependent receptor, beta-barrel domain"/>
    <property type="match status" value="1"/>
</dbReference>
<dbReference type="GO" id="GO:0006826">
    <property type="term" value="P:iron ion transport"/>
    <property type="evidence" value="ECO:0007669"/>
    <property type="project" value="UniProtKB-KW"/>
</dbReference>
<gene>
    <name evidence="13" type="ORF">DET52_1098</name>
</gene>
<organism evidence="13 14">
    <name type="scientific">Sunxiuqinia elliptica</name>
    <dbReference type="NCBI Taxonomy" id="655355"/>
    <lineage>
        <taxon>Bacteria</taxon>
        <taxon>Pseudomonadati</taxon>
        <taxon>Bacteroidota</taxon>
        <taxon>Bacteroidia</taxon>
        <taxon>Marinilabiliales</taxon>
        <taxon>Prolixibacteraceae</taxon>
        <taxon>Sunxiuqinia</taxon>
    </lineage>
</organism>
<dbReference type="SMART" id="SM00965">
    <property type="entry name" value="STN"/>
    <property type="match status" value="1"/>
</dbReference>
<dbReference type="SUPFAM" id="SSF49464">
    <property type="entry name" value="Carboxypeptidase regulatory domain-like"/>
    <property type="match status" value="1"/>
</dbReference>
<dbReference type="Gene3D" id="2.60.40.1120">
    <property type="entry name" value="Carboxypeptidase-like, regulatory domain"/>
    <property type="match status" value="1"/>
</dbReference>
<evidence type="ECO:0000313" key="14">
    <source>
        <dbReference type="Proteomes" id="UP000294848"/>
    </source>
</evidence>
<dbReference type="InterPro" id="IPR023996">
    <property type="entry name" value="TonB-dep_OMP_SusC/RagA"/>
</dbReference>
<reference evidence="13 14" key="1">
    <citation type="submission" date="2019-03" db="EMBL/GenBank/DDBJ databases">
        <title>Freshwater and sediment microbial communities from various areas in North America, analyzing microbe dynamics in response to fracking.</title>
        <authorList>
            <person name="Lamendella R."/>
        </authorList>
    </citation>
    <scope>NUCLEOTIDE SEQUENCE [LARGE SCALE GENOMIC DNA]</scope>
    <source>
        <strain evidence="13 14">114D</strain>
    </source>
</reference>
<comment type="caution">
    <text evidence="13">The sequence shown here is derived from an EMBL/GenBank/DDBJ whole genome shotgun (WGS) entry which is preliminary data.</text>
</comment>
<dbReference type="EMBL" id="SNWI01000009">
    <property type="protein sequence ID" value="TDN97606.1"/>
    <property type="molecule type" value="Genomic_DNA"/>
</dbReference>
<dbReference type="InterPro" id="IPR023997">
    <property type="entry name" value="TonB-dep_OMP_SusC/RagA_CS"/>
</dbReference>